<keyword evidence="2" id="KW-1185">Reference proteome</keyword>
<protein>
    <submittedName>
        <fullName evidence="1">Uncharacterized protein</fullName>
    </submittedName>
</protein>
<sequence>MLDDPAKLSEVPSRIASRLNGSRQFRLEIQADEGGIALYGWNAGRYPLDIVIHCQ</sequence>
<evidence type="ECO:0000313" key="1">
    <source>
        <dbReference type="EMBL" id="GIO56443.1"/>
    </source>
</evidence>
<dbReference type="Proteomes" id="UP000676601">
    <property type="component" value="Unassembled WGS sequence"/>
</dbReference>
<gene>
    <name evidence="1" type="ORF">J21TS7_47610</name>
</gene>
<name>A0ABQ4LKE0_9BACL</name>
<dbReference type="EMBL" id="BORU01000002">
    <property type="protein sequence ID" value="GIO56443.1"/>
    <property type="molecule type" value="Genomic_DNA"/>
</dbReference>
<evidence type="ECO:0000313" key="2">
    <source>
        <dbReference type="Proteomes" id="UP000676601"/>
    </source>
</evidence>
<dbReference type="RefSeq" id="WP_212985073.1">
    <property type="nucleotide sequence ID" value="NZ_BORU01000002.1"/>
</dbReference>
<proteinExistence type="predicted"/>
<reference evidence="1 2" key="1">
    <citation type="submission" date="2021-03" db="EMBL/GenBank/DDBJ databases">
        <title>Antimicrobial resistance genes in bacteria isolated from Japanese honey, and their potential for conferring macrolide and lincosamide resistance in the American foulbrood pathogen Paenibacillus larvae.</title>
        <authorList>
            <person name="Okamoto M."/>
            <person name="Kumagai M."/>
            <person name="Kanamori H."/>
            <person name="Takamatsu D."/>
        </authorList>
    </citation>
    <scope>NUCLEOTIDE SEQUENCE [LARGE SCALE GENOMIC DNA]</scope>
    <source>
        <strain evidence="1 2">J21TS7</strain>
    </source>
</reference>
<comment type="caution">
    <text evidence="1">The sequence shown here is derived from an EMBL/GenBank/DDBJ whole genome shotgun (WGS) entry which is preliminary data.</text>
</comment>
<accession>A0ABQ4LKE0</accession>
<organism evidence="1 2">
    <name type="scientific">Paenibacillus cineris</name>
    <dbReference type="NCBI Taxonomy" id="237530"/>
    <lineage>
        <taxon>Bacteria</taxon>
        <taxon>Bacillati</taxon>
        <taxon>Bacillota</taxon>
        <taxon>Bacilli</taxon>
        <taxon>Bacillales</taxon>
        <taxon>Paenibacillaceae</taxon>
        <taxon>Paenibacillus</taxon>
    </lineage>
</organism>